<feature type="transmembrane region" description="Helical" evidence="1">
    <location>
        <begin position="7"/>
        <end position="34"/>
    </location>
</feature>
<keyword evidence="1" id="KW-1133">Transmembrane helix</keyword>
<dbReference type="KEGG" id="cex:CSE_13140"/>
<keyword evidence="3" id="KW-1185">Reference proteome</keyword>
<keyword evidence="1" id="KW-0812">Transmembrane</keyword>
<evidence type="ECO:0000256" key="1">
    <source>
        <dbReference type="SAM" id="Phobius"/>
    </source>
</evidence>
<protein>
    <recommendedName>
        <fullName evidence="4">Type 4a pilus biogenesis protein PilO</fullName>
    </recommendedName>
</protein>
<dbReference type="AlphaFoldDB" id="A0A7U6JGF8"/>
<name>A0A7U6JGF8_CALEA</name>
<proteinExistence type="predicted"/>
<dbReference type="RefSeq" id="WP_014453835.1">
    <property type="nucleotide sequence ID" value="NC_017096.1"/>
</dbReference>
<evidence type="ECO:0000313" key="3">
    <source>
        <dbReference type="Proteomes" id="UP000004793"/>
    </source>
</evidence>
<keyword evidence="1" id="KW-0472">Membrane</keyword>
<reference evidence="2 3" key="1">
    <citation type="submission" date="2011-01" db="EMBL/GenBank/DDBJ databases">
        <title>Whole genome sequence of Caldisericum exile AZM16c01.</title>
        <authorList>
            <person name="Narita-Yamada S."/>
            <person name="Kawakoshi A."/>
            <person name="Nakamura S."/>
            <person name="Sasagawa M."/>
            <person name="Fukada J."/>
            <person name="Sekine M."/>
            <person name="Kato Y."/>
            <person name="Fukai R."/>
            <person name="Sasaki K."/>
            <person name="Hanamaki A."/>
            <person name="Narita H."/>
            <person name="Konno Y."/>
            <person name="Mori K."/>
            <person name="Yamazaki S."/>
            <person name="Suzuki K."/>
            <person name="Fujita N."/>
        </authorList>
    </citation>
    <scope>NUCLEOTIDE SEQUENCE [LARGE SCALE GENOMIC DNA]</scope>
    <source>
        <strain evidence="3">DSM 21853 / NBRC 104410 / AZM16c01</strain>
    </source>
</reference>
<evidence type="ECO:0000313" key="2">
    <source>
        <dbReference type="EMBL" id="BAL81440.1"/>
    </source>
</evidence>
<gene>
    <name evidence="2" type="ordered locus">CSE_13140</name>
</gene>
<sequence>MKKNGRLTNIFIIIALIEIALVLFYAGFLTFSLYSTSRALSLKTAELQELVAQSGTIETLKSQIEKSKASISEIKSNFFNDDSLLSFFKNFYDICASNGADLQHITFSTLSTVLDTSPPLKTLPVSIEFKANYNSVIKIFEYLENYKMHIKEVNFSFHGIDSSLDIVFYVFTNSSDRWVYERMAQP</sequence>
<dbReference type="EMBL" id="AP012051">
    <property type="protein sequence ID" value="BAL81440.1"/>
    <property type="molecule type" value="Genomic_DNA"/>
</dbReference>
<dbReference type="Proteomes" id="UP000004793">
    <property type="component" value="Chromosome"/>
</dbReference>
<organism evidence="2 3">
    <name type="scientific">Caldisericum exile (strain DSM 21853 / NBRC 104410 / AZM16c01)</name>
    <dbReference type="NCBI Taxonomy" id="511051"/>
    <lineage>
        <taxon>Bacteria</taxon>
        <taxon>Pseudomonadati</taxon>
        <taxon>Caldisericota/Cryosericota group</taxon>
        <taxon>Caldisericota</taxon>
        <taxon>Caldisericia</taxon>
        <taxon>Caldisericales</taxon>
        <taxon>Caldisericaceae</taxon>
        <taxon>Caldisericum</taxon>
    </lineage>
</organism>
<accession>A0A7U6JGF8</accession>
<evidence type="ECO:0008006" key="4">
    <source>
        <dbReference type="Google" id="ProtNLM"/>
    </source>
</evidence>